<feature type="transmembrane region" description="Helical" evidence="1">
    <location>
        <begin position="129"/>
        <end position="153"/>
    </location>
</feature>
<protein>
    <recommendedName>
        <fullName evidence="2">DUF7704 domain-containing protein</fullName>
    </recommendedName>
</protein>
<dbReference type="Proteomes" id="UP001187682">
    <property type="component" value="Unassembled WGS sequence"/>
</dbReference>
<evidence type="ECO:0000313" key="3">
    <source>
        <dbReference type="EMBL" id="SPO02233.1"/>
    </source>
</evidence>
<evidence type="ECO:0000313" key="4">
    <source>
        <dbReference type="Proteomes" id="UP001187682"/>
    </source>
</evidence>
<keyword evidence="4" id="KW-1185">Reference proteome</keyword>
<dbReference type="EMBL" id="ONZQ02000006">
    <property type="protein sequence ID" value="SPO02233.1"/>
    <property type="molecule type" value="Genomic_DNA"/>
</dbReference>
<keyword evidence="1" id="KW-0472">Membrane</keyword>
<keyword evidence="1" id="KW-0812">Transmembrane</keyword>
<feature type="transmembrane region" description="Helical" evidence="1">
    <location>
        <begin position="61"/>
        <end position="82"/>
    </location>
</feature>
<dbReference type="PANTHER" id="PTHR37019">
    <property type="entry name" value="CHROMOSOME 1, WHOLE GENOME SHOTGUN SEQUENCE"/>
    <property type="match status" value="1"/>
</dbReference>
<comment type="caution">
    <text evidence="3">The sequence shown here is derived from an EMBL/GenBank/DDBJ whole genome shotgun (WGS) entry which is preliminary data.</text>
</comment>
<feature type="domain" description="DUF7704" evidence="2">
    <location>
        <begin position="12"/>
        <end position="149"/>
    </location>
</feature>
<evidence type="ECO:0000256" key="1">
    <source>
        <dbReference type="SAM" id="Phobius"/>
    </source>
</evidence>
<dbReference type="AlphaFoldDB" id="A0AAE8SV07"/>
<gene>
    <name evidence="3" type="ORF">DNG_04906</name>
</gene>
<reference evidence="3" key="1">
    <citation type="submission" date="2018-03" db="EMBL/GenBank/DDBJ databases">
        <authorList>
            <person name="Guldener U."/>
        </authorList>
    </citation>
    <scope>NUCLEOTIDE SEQUENCE</scope>
</reference>
<dbReference type="Pfam" id="PF24803">
    <property type="entry name" value="DUF7704"/>
    <property type="match status" value="1"/>
</dbReference>
<dbReference type="InterPro" id="IPR056121">
    <property type="entry name" value="DUF7704"/>
</dbReference>
<name>A0AAE8SV07_9PEZI</name>
<proteinExistence type="predicted"/>
<feature type="transmembrane region" description="Helical" evidence="1">
    <location>
        <begin position="89"/>
        <end position="109"/>
    </location>
</feature>
<organism evidence="3 4">
    <name type="scientific">Cephalotrichum gorgonifer</name>
    <dbReference type="NCBI Taxonomy" id="2041049"/>
    <lineage>
        <taxon>Eukaryota</taxon>
        <taxon>Fungi</taxon>
        <taxon>Dikarya</taxon>
        <taxon>Ascomycota</taxon>
        <taxon>Pezizomycotina</taxon>
        <taxon>Sordariomycetes</taxon>
        <taxon>Hypocreomycetidae</taxon>
        <taxon>Microascales</taxon>
        <taxon>Microascaceae</taxon>
        <taxon>Cephalotrichum</taxon>
    </lineage>
</organism>
<accession>A0AAE8SV07</accession>
<keyword evidence="1" id="KW-1133">Transmembrane helix</keyword>
<sequence length="161" mass="17737">MAAYAPPTKATAAIPYAYRFALTTLEPLIALGGIHQALSAPQDYLSIMTRSSVTYDPATQFLYTELAGAWLFLVFLEVLALRQLDDLRVWRWICTGGLLQDALYAWSVAQAVGGWDVWLDVAGWGAMDWLVFCSTAPSLIARLLIVLGVGVGVKQEKWRKA</sequence>
<evidence type="ECO:0000259" key="2">
    <source>
        <dbReference type="Pfam" id="PF24803"/>
    </source>
</evidence>
<dbReference type="PANTHER" id="PTHR37019:SF1">
    <property type="entry name" value="EXPERA DOMAIN-CONTAINING PROTEIN"/>
    <property type="match status" value="1"/>
</dbReference>